<evidence type="ECO:0000313" key="12">
    <source>
        <dbReference type="EMBL" id="KIL47530.1"/>
    </source>
</evidence>
<dbReference type="EMBL" id="JXRR01000014">
    <property type="protein sequence ID" value="KIL47530.1"/>
    <property type="molecule type" value="Genomic_DNA"/>
</dbReference>
<dbReference type="InterPro" id="IPR025200">
    <property type="entry name" value="PPK_C_dom2"/>
</dbReference>
<dbReference type="InterPro" id="IPR036832">
    <property type="entry name" value="PPK_N_dom_sf"/>
</dbReference>
<keyword evidence="5 6" id="KW-0067">ATP-binding</keyword>
<keyword evidence="2 6" id="KW-0808">Transferase</keyword>
<evidence type="ECO:0000256" key="1">
    <source>
        <dbReference type="ARBA" id="ARBA00022553"/>
    </source>
</evidence>
<comment type="similarity">
    <text evidence="6 7">Belongs to the polyphosphate kinase 1 (PPK1) family.</text>
</comment>
<dbReference type="InterPro" id="IPR003414">
    <property type="entry name" value="PP_kinase"/>
</dbReference>
<accession>A0A0C2RB35</accession>
<keyword evidence="6" id="KW-0479">Metal-binding</keyword>
<dbReference type="GO" id="GO:0005524">
    <property type="term" value="F:ATP binding"/>
    <property type="evidence" value="ECO:0007669"/>
    <property type="project" value="UniProtKB-KW"/>
</dbReference>
<dbReference type="OrthoDB" id="9761456at2"/>
<dbReference type="HAMAP" id="MF_00347">
    <property type="entry name" value="Polyphosphate_kinase"/>
    <property type="match status" value="1"/>
</dbReference>
<dbReference type="NCBIfam" id="NF003921">
    <property type="entry name" value="PRK05443.2-2"/>
    <property type="match status" value="1"/>
</dbReference>
<dbReference type="PATRIC" id="fig|220754.4.peg.1716"/>
<dbReference type="RefSeq" id="WP_041057134.1">
    <property type="nucleotide sequence ID" value="NZ_JXRR01000014.1"/>
</dbReference>
<dbReference type="NCBIfam" id="NF003917">
    <property type="entry name" value="PRK05443.1-1"/>
    <property type="match status" value="1"/>
</dbReference>
<dbReference type="Pfam" id="PF13089">
    <property type="entry name" value="PP_kinase_N"/>
    <property type="match status" value="1"/>
</dbReference>
<evidence type="ECO:0000259" key="8">
    <source>
        <dbReference type="Pfam" id="PF02503"/>
    </source>
</evidence>
<dbReference type="Gene3D" id="1.20.58.310">
    <property type="entry name" value="Polyphosphate kinase N-terminal domain"/>
    <property type="match status" value="1"/>
</dbReference>
<dbReference type="Gene3D" id="3.30.1840.10">
    <property type="entry name" value="Polyphosphate kinase middle domain"/>
    <property type="match status" value="1"/>
</dbReference>
<feature type="binding site" evidence="6">
    <location>
        <position position="413"/>
    </location>
    <ligand>
        <name>Mg(2+)</name>
        <dbReference type="ChEBI" id="CHEBI:18420"/>
    </ligand>
</feature>
<feature type="binding site" evidence="6">
    <location>
        <position position="383"/>
    </location>
    <ligand>
        <name>Mg(2+)</name>
        <dbReference type="ChEBI" id="CHEBI:18420"/>
    </ligand>
</feature>
<dbReference type="Gene3D" id="3.30.870.10">
    <property type="entry name" value="Endonuclease Chain A"/>
    <property type="match status" value="2"/>
</dbReference>
<comment type="PTM">
    <text evidence="6 7">An intermediate of this reaction is the autophosphorylated ppk in which a phosphate is covalently linked to a histidine residue through a N-P bond.</text>
</comment>
<dbReference type="NCBIfam" id="NF003920">
    <property type="entry name" value="PRK05443.2-1"/>
    <property type="match status" value="1"/>
</dbReference>
<feature type="binding site" evidence="6">
    <location>
        <position position="476"/>
    </location>
    <ligand>
        <name>ATP</name>
        <dbReference type="ChEBI" id="CHEBI:30616"/>
    </ligand>
</feature>
<evidence type="ECO:0000256" key="4">
    <source>
        <dbReference type="ARBA" id="ARBA00022777"/>
    </source>
</evidence>
<dbReference type="PANTHER" id="PTHR30218:SF0">
    <property type="entry name" value="POLYPHOSPHATE KINASE"/>
    <property type="match status" value="1"/>
</dbReference>
<name>A0A0C2RB35_9BACL</name>
<dbReference type="InterPro" id="IPR041108">
    <property type="entry name" value="PP_kinase_C_1"/>
</dbReference>
<feature type="domain" description="Polyphosphate kinase middle" evidence="8">
    <location>
        <begin position="130"/>
        <end position="310"/>
    </location>
</feature>
<feature type="domain" description="Polyphosphate kinase C-terminal" evidence="11">
    <location>
        <begin position="340"/>
        <end position="504"/>
    </location>
</feature>
<keyword evidence="4 6" id="KW-0418">Kinase</keyword>
<evidence type="ECO:0000256" key="2">
    <source>
        <dbReference type="ARBA" id="ARBA00022679"/>
    </source>
</evidence>
<dbReference type="Pfam" id="PF17941">
    <property type="entry name" value="PP_kinase_C_1"/>
    <property type="match status" value="1"/>
</dbReference>
<dbReference type="SUPFAM" id="SSF56024">
    <property type="entry name" value="Phospholipase D/nuclease"/>
    <property type="match status" value="2"/>
</dbReference>
<dbReference type="Proteomes" id="UP000031972">
    <property type="component" value="Unassembled WGS sequence"/>
</dbReference>
<keyword evidence="3 6" id="KW-0547">Nucleotide-binding</keyword>
<feature type="active site" description="Phosphohistidine intermediate" evidence="6">
    <location>
        <position position="443"/>
    </location>
</feature>
<dbReference type="InterPro" id="IPR025198">
    <property type="entry name" value="PPK_N_dom"/>
</dbReference>
<keyword evidence="13" id="KW-1185">Reference proteome</keyword>
<feature type="binding site" evidence="6">
    <location>
        <position position="572"/>
    </location>
    <ligand>
        <name>ATP</name>
        <dbReference type="ChEBI" id="CHEBI:30616"/>
    </ligand>
</feature>
<evidence type="ECO:0000256" key="6">
    <source>
        <dbReference type="HAMAP-Rule" id="MF_00347"/>
    </source>
</evidence>
<comment type="function">
    <text evidence="6 7">Catalyzes the reversible transfer of the terminal phosphate of ATP to form a long-chain polyphosphate (polyP).</text>
</comment>
<dbReference type="InterPro" id="IPR024953">
    <property type="entry name" value="PP_kinase_middle"/>
</dbReference>
<protein>
    <recommendedName>
        <fullName evidence="6 7">Polyphosphate kinase</fullName>
        <ecNumber evidence="6 7">2.7.4.1</ecNumber>
    </recommendedName>
    <alternativeName>
        <fullName evidence="6">ATP-polyphosphate phosphotransferase</fullName>
    </alternativeName>
    <alternativeName>
        <fullName evidence="6">Polyphosphoric acid kinase</fullName>
    </alternativeName>
</protein>
<dbReference type="EC" id="2.7.4.1" evidence="6 7"/>
<dbReference type="Pfam" id="PF13090">
    <property type="entry name" value="PP_kinase_C"/>
    <property type="match status" value="1"/>
</dbReference>
<comment type="catalytic activity">
    <reaction evidence="6 7">
        <text>[phosphate](n) + ATP = [phosphate](n+1) + ADP</text>
        <dbReference type="Rhea" id="RHEA:19573"/>
        <dbReference type="Rhea" id="RHEA-COMP:9859"/>
        <dbReference type="Rhea" id="RHEA-COMP:14280"/>
        <dbReference type="ChEBI" id="CHEBI:16838"/>
        <dbReference type="ChEBI" id="CHEBI:30616"/>
        <dbReference type="ChEBI" id="CHEBI:456216"/>
        <dbReference type="EC" id="2.7.4.1"/>
    </reaction>
</comment>
<evidence type="ECO:0000259" key="10">
    <source>
        <dbReference type="Pfam" id="PF13090"/>
    </source>
</evidence>
<dbReference type="Pfam" id="PF02503">
    <property type="entry name" value="PP_kinase"/>
    <property type="match status" value="1"/>
</dbReference>
<dbReference type="InterPro" id="IPR036830">
    <property type="entry name" value="PP_kinase_middle_dom_sf"/>
</dbReference>
<comment type="cofactor">
    <cofactor evidence="6">
        <name>Mg(2+)</name>
        <dbReference type="ChEBI" id="CHEBI:18420"/>
    </cofactor>
</comment>
<proteinExistence type="inferred from homology"/>
<dbReference type="NCBIfam" id="TIGR03705">
    <property type="entry name" value="poly_P_kin"/>
    <property type="match status" value="1"/>
</dbReference>
<reference evidence="12 13" key="1">
    <citation type="submission" date="2015-01" db="EMBL/GenBank/DDBJ databases">
        <title>Jeotgalibacillus campisalis genome sequencing.</title>
        <authorList>
            <person name="Goh K.M."/>
            <person name="Chan K.-G."/>
            <person name="Yaakop A.S."/>
            <person name="Ee R."/>
            <person name="Gan H.M."/>
            <person name="Chan C.S."/>
        </authorList>
    </citation>
    <scope>NUCLEOTIDE SEQUENCE [LARGE SCALE GENOMIC DNA]</scope>
    <source>
        <strain evidence="12 13">SF-57</strain>
    </source>
</reference>
<evidence type="ECO:0000256" key="3">
    <source>
        <dbReference type="ARBA" id="ARBA00022741"/>
    </source>
</evidence>
<dbReference type="GO" id="GO:0008976">
    <property type="term" value="F:polyphosphate kinase activity"/>
    <property type="evidence" value="ECO:0007669"/>
    <property type="project" value="UniProtKB-UniRule"/>
</dbReference>
<feature type="binding site" evidence="6">
    <location>
        <position position="600"/>
    </location>
    <ligand>
        <name>ATP</name>
        <dbReference type="ChEBI" id="CHEBI:30616"/>
    </ligand>
</feature>
<organism evidence="12 13">
    <name type="scientific">Jeotgalibacillus campisalis</name>
    <dbReference type="NCBI Taxonomy" id="220754"/>
    <lineage>
        <taxon>Bacteria</taxon>
        <taxon>Bacillati</taxon>
        <taxon>Bacillota</taxon>
        <taxon>Bacilli</taxon>
        <taxon>Bacillales</taxon>
        <taxon>Caryophanaceae</taxon>
        <taxon>Jeotgalibacillus</taxon>
    </lineage>
</organism>
<dbReference type="PANTHER" id="PTHR30218">
    <property type="entry name" value="POLYPHOSPHATE KINASE"/>
    <property type="match status" value="1"/>
</dbReference>
<evidence type="ECO:0000256" key="5">
    <source>
        <dbReference type="ARBA" id="ARBA00022840"/>
    </source>
</evidence>
<dbReference type="GO" id="GO:0046872">
    <property type="term" value="F:metal ion binding"/>
    <property type="evidence" value="ECO:0007669"/>
    <property type="project" value="UniProtKB-KW"/>
</dbReference>
<keyword evidence="1 6" id="KW-0597">Phosphoprotein</keyword>
<keyword evidence="6" id="KW-0460">Magnesium</keyword>
<dbReference type="AlphaFoldDB" id="A0A0C2RB35"/>
<feature type="binding site" evidence="6">
    <location>
        <position position="52"/>
    </location>
    <ligand>
        <name>ATP</name>
        <dbReference type="ChEBI" id="CHEBI:30616"/>
    </ligand>
</feature>
<dbReference type="SUPFAM" id="SSF143724">
    <property type="entry name" value="PHP14-like"/>
    <property type="match status" value="1"/>
</dbReference>
<gene>
    <name evidence="6" type="primary">ppk</name>
    <name evidence="12" type="ORF">KR50_16970</name>
</gene>
<dbReference type="GO" id="GO:0009358">
    <property type="term" value="C:polyphosphate kinase complex"/>
    <property type="evidence" value="ECO:0007669"/>
    <property type="project" value="InterPro"/>
</dbReference>
<dbReference type="SUPFAM" id="SSF140356">
    <property type="entry name" value="PPK N-terminal domain-like"/>
    <property type="match status" value="1"/>
</dbReference>
<evidence type="ECO:0000256" key="7">
    <source>
        <dbReference type="RuleBase" id="RU003800"/>
    </source>
</evidence>
<dbReference type="GO" id="GO:0006799">
    <property type="term" value="P:polyphosphate biosynthetic process"/>
    <property type="evidence" value="ECO:0007669"/>
    <property type="project" value="UniProtKB-UniRule"/>
</dbReference>
<feature type="domain" description="Polyphosphate kinase N-terminal" evidence="9">
    <location>
        <begin position="14"/>
        <end position="120"/>
    </location>
</feature>
<dbReference type="CDD" id="cd09168">
    <property type="entry name" value="PLDc_PaPPK1_C2_like"/>
    <property type="match status" value="1"/>
</dbReference>
<dbReference type="NCBIfam" id="NF003918">
    <property type="entry name" value="PRK05443.1-2"/>
    <property type="match status" value="1"/>
</dbReference>
<comment type="caution">
    <text evidence="12">The sequence shown here is derived from an EMBL/GenBank/DDBJ whole genome shotgun (WGS) entry which is preliminary data.</text>
</comment>
<evidence type="ECO:0000313" key="13">
    <source>
        <dbReference type="Proteomes" id="UP000031972"/>
    </source>
</evidence>
<dbReference type="PIRSF" id="PIRSF015589">
    <property type="entry name" value="PP_kinase"/>
    <property type="match status" value="1"/>
</dbReference>
<feature type="domain" description="Polyphosphate kinase C-terminal" evidence="10">
    <location>
        <begin position="511"/>
        <end position="682"/>
    </location>
</feature>
<evidence type="ECO:0000259" key="9">
    <source>
        <dbReference type="Pfam" id="PF13089"/>
    </source>
</evidence>
<evidence type="ECO:0000259" key="11">
    <source>
        <dbReference type="Pfam" id="PF17941"/>
    </source>
</evidence>
<sequence length="693" mass="80959">MDNPNQFFESTSFYNNRELSWLAFNERVLWETLDHKNPLLEQLRFLAIFSSNLDEFFMVRVAGLKDQVKANFSKPENKAGFTPKEQLREISHYNHELVELQTKAFANEILPKLEKEDLFFVKTSELTDYQQEYIQYYFEEHISQKLTSMIISKNSFFPKLPNKSLSLFVYLESESAASEQQEMAVIQVPTSINRAIRIPSDEGDTFVMLEEVISQFIYRLFPGYNVTSTTIFRITRNADLTIHEDESSDLLIEIEKELKNRKWGAAVRLEIEENTLHNDALSYLIDVLEIEMEDVYKINRFLDLTFLFSFVQEVENEKRDLLFPPFDPQTPEVLKNEKDVFKLASKQDLFFHHPYDSFGPIVDFVGIAAEDPEVLEIKQTLYRVSKNSPVIDNLKKAAQNGKQVTVLVELKARFEEEKNIKWAKELERAGCKVLYGMNYLKTHSKITLIVKKRQNKIENYVHLGTGNYNEETAKIYTDMGIITSNPQVGKDAEKFFNYISGDSEKPVYDHLVVAPFSIRDKMSELIDEEIAYHEKWENGHIIAKMNSLTDKELIKKFYKASCKGVKIDLIVRGICCLKPGIEGVSENIKVLSIIGRYLEHSRIYYFNQNGQPKIYLSSADLMTRNMEKRVEIFFPVLEKKNKIKLLEILNWQLRDNIKARYQDNTGKYSYILKKRDKSIQSQQIFLDNAYNEK</sequence>